<keyword evidence="1" id="KW-0472">Membrane</keyword>
<dbReference type="Proteomes" id="UP000078200">
    <property type="component" value="Unassembled WGS sequence"/>
</dbReference>
<evidence type="ECO:0000313" key="2">
    <source>
        <dbReference type="EnsemblMetazoa" id="GAUT051588-PA"/>
    </source>
</evidence>
<protein>
    <submittedName>
        <fullName evidence="2">Uncharacterized protein</fullName>
    </submittedName>
</protein>
<accession>A0A1A9VYA0</accession>
<reference evidence="2" key="1">
    <citation type="submission" date="2020-05" db="UniProtKB">
        <authorList>
            <consortium name="EnsemblMetazoa"/>
        </authorList>
    </citation>
    <scope>IDENTIFICATION</scope>
    <source>
        <strain evidence="2">TTRI</strain>
    </source>
</reference>
<evidence type="ECO:0000313" key="3">
    <source>
        <dbReference type="Proteomes" id="UP000078200"/>
    </source>
</evidence>
<keyword evidence="1" id="KW-1133">Transmembrane helix</keyword>
<dbReference type="VEuPathDB" id="VectorBase:GAUT051588"/>
<evidence type="ECO:0000256" key="1">
    <source>
        <dbReference type="SAM" id="Phobius"/>
    </source>
</evidence>
<name>A0A1A9VYA0_GLOAU</name>
<proteinExistence type="predicted"/>
<sequence length="187" mass="21264">MTSQTCYHLENVYTRGNLAHNNAIPLPWPLQPLASSSSSSSTSTSSTSFKCIYIVKLQKQKGCKGDASYKYKNHLTIFEQGILGYRNVIFRASRQGTANKKMKRNKRISLITQAIGMNFHLTELQANLYKNDSEFKPKNPPVMQWILSQRMSKPSLNYVTYEHCLALALFIVIKLLLLLLLLSPSLY</sequence>
<organism evidence="2 3">
    <name type="scientific">Glossina austeni</name>
    <name type="common">Savannah tsetse fly</name>
    <dbReference type="NCBI Taxonomy" id="7395"/>
    <lineage>
        <taxon>Eukaryota</taxon>
        <taxon>Metazoa</taxon>
        <taxon>Ecdysozoa</taxon>
        <taxon>Arthropoda</taxon>
        <taxon>Hexapoda</taxon>
        <taxon>Insecta</taxon>
        <taxon>Pterygota</taxon>
        <taxon>Neoptera</taxon>
        <taxon>Endopterygota</taxon>
        <taxon>Diptera</taxon>
        <taxon>Brachycera</taxon>
        <taxon>Muscomorpha</taxon>
        <taxon>Hippoboscoidea</taxon>
        <taxon>Glossinidae</taxon>
        <taxon>Glossina</taxon>
    </lineage>
</organism>
<feature type="transmembrane region" description="Helical" evidence="1">
    <location>
        <begin position="158"/>
        <end position="182"/>
    </location>
</feature>
<keyword evidence="1" id="KW-0812">Transmembrane</keyword>
<keyword evidence="3" id="KW-1185">Reference proteome</keyword>
<dbReference type="EnsemblMetazoa" id="GAUT051588-RA">
    <property type="protein sequence ID" value="GAUT051588-PA"/>
    <property type="gene ID" value="GAUT051588"/>
</dbReference>
<dbReference type="AlphaFoldDB" id="A0A1A9VYA0"/>